<keyword evidence="2" id="KW-1185">Reference proteome</keyword>
<dbReference type="EMBL" id="CM023476">
    <property type="protein sequence ID" value="KAH7942073.1"/>
    <property type="molecule type" value="Genomic_DNA"/>
</dbReference>
<protein>
    <submittedName>
        <fullName evidence="1">Uncharacterized protein</fullName>
    </submittedName>
</protein>
<gene>
    <name evidence="1" type="ORF">HPB49_020232</name>
</gene>
<accession>A0ACB8CH10</accession>
<dbReference type="Proteomes" id="UP000821865">
    <property type="component" value="Chromosome 7"/>
</dbReference>
<reference evidence="1" key="1">
    <citation type="submission" date="2020-05" db="EMBL/GenBank/DDBJ databases">
        <title>Large-scale comparative analyses of tick genomes elucidate their genetic diversity and vector capacities.</title>
        <authorList>
            <person name="Jia N."/>
            <person name="Wang J."/>
            <person name="Shi W."/>
            <person name="Du L."/>
            <person name="Sun Y."/>
            <person name="Zhan W."/>
            <person name="Jiang J."/>
            <person name="Wang Q."/>
            <person name="Zhang B."/>
            <person name="Ji P."/>
            <person name="Sakyi L.B."/>
            <person name="Cui X."/>
            <person name="Yuan T."/>
            <person name="Jiang B."/>
            <person name="Yang W."/>
            <person name="Lam T.T.-Y."/>
            <person name="Chang Q."/>
            <person name="Ding S."/>
            <person name="Wang X."/>
            <person name="Zhu J."/>
            <person name="Ruan X."/>
            <person name="Zhao L."/>
            <person name="Wei J."/>
            <person name="Que T."/>
            <person name="Du C."/>
            <person name="Cheng J."/>
            <person name="Dai P."/>
            <person name="Han X."/>
            <person name="Huang E."/>
            <person name="Gao Y."/>
            <person name="Liu J."/>
            <person name="Shao H."/>
            <person name="Ye R."/>
            <person name="Li L."/>
            <person name="Wei W."/>
            <person name="Wang X."/>
            <person name="Wang C."/>
            <person name="Yang T."/>
            <person name="Huo Q."/>
            <person name="Li W."/>
            <person name="Guo W."/>
            <person name="Chen H."/>
            <person name="Zhou L."/>
            <person name="Ni X."/>
            <person name="Tian J."/>
            <person name="Zhou Y."/>
            <person name="Sheng Y."/>
            <person name="Liu T."/>
            <person name="Pan Y."/>
            <person name="Xia L."/>
            <person name="Li J."/>
            <person name="Zhao F."/>
            <person name="Cao W."/>
        </authorList>
    </citation>
    <scope>NUCLEOTIDE SEQUENCE</scope>
    <source>
        <strain evidence="1">Dsil-2018</strain>
    </source>
</reference>
<organism evidence="1 2">
    <name type="scientific">Dermacentor silvarum</name>
    <name type="common">Tick</name>
    <dbReference type="NCBI Taxonomy" id="543639"/>
    <lineage>
        <taxon>Eukaryota</taxon>
        <taxon>Metazoa</taxon>
        <taxon>Ecdysozoa</taxon>
        <taxon>Arthropoda</taxon>
        <taxon>Chelicerata</taxon>
        <taxon>Arachnida</taxon>
        <taxon>Acari</taxon>
        <taxon>Parasitiformes</taxon>
        <taxon>Ixodida</taxon>
        <taxon>Ixodoidea</taxon>
        <taxon>Ixodidae</taxon>
        <taxon>Rhipicephalinae</taxon>
        <taxon>Dermacentor</taxon>
    </lineage>
</organism>
<comment type="caution">
    <text evidence="1">The sequence shown here is derived from an EMBL/GenBank/DDBJ whole genome shotgun (WGS) entry which is preliminary data.</text>
</comment>
<sequence length="300" mass="34187">MHNFFRDEAIRSVINFKPRDGDIVIITYPKCGTNWTTFIVYNILTRSKQLSSVGEFGLMCPFIEMTGAAAAENPSREGPIITHLPLRVFPPVDHAKYIYVARNPYDCAVSYYHFLKGLTPKTVTDVSFEKFLPLFLSGKVIYGDYFDHLLAWYERRNDANVLFLTYEELKADTTGQVLKIADFLGNDHGAALREDEAVLQKVLKACSLENMKVFFSDKPLDRAKKMVETAQEKPGSSEMLKNMPTPTVEMHEGAGFVRKGIVGDWRNYFTPEQINETKDWIARKTEGSDVMTLWNNCDLP</sequence>
<evidence type="ECO:0000313" key="1">
    <source>
        <dbReference type="EMBL" id="KAH7942073.1"/>
    </source>
</evidence>
<proteinExistence type="predicted"/>
<name>A0ACB8CH10_DERSI</name>
<evidence type="ECO:0000313" key="2">
    <source>
        <dbReference type="Proteomes" id="UP000821865"/>
    </source>
</evidence>